<dbReference type="OrthoDB" id="9771846at2"/>
<comment type="similarity">
    <text evidence="1">Belongs to the glycosyltransferase 2 family.</text>
</comment>
<dbReference type="PANTHER" id="PTHR43179:SF12">
    <property type="entry name" value="GALACTOFURANOSYLTRANSFERASE GLFT2"/>
    <property type="match status" value="1"/>
</dbReference>
<keyword evidence="3 5" id="KW-0808">Transferase</keyword>
<name>A0A437MW15_9SPHI</name>
<dbReference type="InterPro" id="IPR029044">
    <property type="entry name" value="Nucleotide-diphossugar_trans"/>
</dbReference>
<comment type="caution">
    <text evidence="5">The sequence shown here is derived from an EMBL/GenBank/DDBJ whole genome shotgun (WGS) entry which is preliminary data.</text>
</comment>
<evidence type="ECO:0000256" key="2">
    <source>
        <dbReference type="ARBA" id="ARBA00022676"/>
    </source>
</evidence>
<proteinExistence type="inferred from homology"/>
<protein>
    <submittedName>
        <fullName evidence="5">Glycosyltransferase</fullName>
    </submittedName>
</protein>
<evidence type="ECO:0000259" key="4">
    <source>
        <dbReference type="Pfam" id="PF00535"/>
    </source>
</evidence>
<dbReference type="Gene3D" id="3.90.550.10">
    <property type="entry name" value="Spore Coat Polysaccharide Biosynthesis Protein SpsA, Chain A"/>
    <property type="match status" value="1"/>
</dbReference>
<dbReference type="PANTHER" id="PTHR43179">
    <property type="entry name" value="RHAMNOSYLTRANSFERASE WBBL"/>
    <property type="match status" value="1"/>
</dbReference>
<evidence type="ECO:0000256" key="3">
    <source>
        <dbReference type="ARBA" id="ARBA00022679"/>
    </source>
</evidence>
<gene>
    <name evidence="5" type="ORF">EOD41_07855</name>
</gene>
<evidence type="ECO:0000256" key="1">
    <source>
        <dbReference type="ARBA" id="ARBA00006739"/>
    </source>
</evidence>
<feature type="domain" description="Glycosyltransferase 2-like" evidence="4">
    <location>
        <begin position="7"/>
        <end position="110"/>
    </location>
</feature>
<sequence>MLNPKVCVVIVTYGNRWLFLSAVLQRVLSFTQIQNVVVVDNASEYNVKQHASDIKVTVLTNSINLGSAGGYKQGIAYAHTQTTCDFIWLLDDDNLPDTTALDILLNKWTEIPGANDKKALFCLREDRAAHIQIAKGSDWHRYYLVPNNFLGFHLLRILTNQYKKLTGQYKIQGSYKDSVVIPYVPYGGLLMHRETVSKIGYPEERLFLYVDDSEYTYRVTQQSGKIWLVPAARVVDIDTSQGINYKKQPLHSQLLDEWSFRTYYHIRNRIYFYSRVAITNKFMFAVNKVIFMAYLYLISLLSGRQKEFEKLAVAVNDGLHGKLGKAGTEKF</sequence>
<dbReference type="AlphaFoldDB" id="A0A437MW15"/>
<dbReference type="InterPro" id="IPR001173">
    <property type="entry name" value="Glyco_trans_2-like"/>
</dbReference>
<keyword evidence="6" id="KW-1185">Reference proteome</keyword>
<dbReference type="SUPFAM" id="SSF53448">
    <property type="entry name" value="Nucleotide-diphospho-sugar transferases"/>
    <property type="match status" value="1"/>
</dbReference>
<reference evidence="5 6" key="1">
    <citation type="submission" date="2019-01" db="EMBL/GenBank/DDBJ databases">
        <authorList>
            <person name="Chen W.-M."/>
        </authorList>
    </citation>
    <scope>NUCLEOTIDE SEQUENCE [LARGE SCALE GENOMIC DNA]</scope>
    <source>
        <strain evidence="5 6">YBJ-36</strain>
    </source>
</reference>
<dbReference type="RefSeq" id="WP_127704226.1">
    <property type="nucleotide sequence ID" value="NZ_SACK01000002.1"/>
</dbReference>
<dbReference type="GO" id="GO:0016757">
    <property type="term" value="F:glycosyltransferase activity"/>
    <property type="evidence" value="ECO:0007669"/>
    <property type="project" value="UniProtKB-KW"/>
</dbReference>
<dbReference type="Pfam" id="PF00535">
    <property type="entry name" value="Glycos_transf_2"/>
    <property type="match status" value="1"/>
</dbReference>
<organism evidence="5 6">
    <name type="scientific">Mucilaginibacter limnophilus</name>
    <dbReference type="NCBI Taxonomy" id="1932778"/>
    <lineage>
        <taxon>Bacteria</taxon>
        <taxon>Pseudomonadati</taxon>
        <taxon>Bacteroidota</taxon>
        <taxon>Sphingobacteriia</taxon>
        <taxon>Sphingobacteriales</taxon>
        <taxon>Sphingobacteriaceae</taxon>
        <taxon>Mucilaginibacter</taxon>
    </lineage>
</organism>
<dbReference type="Proteomes" id="UP000282759">
    <property type="component" value="Unassembled WGS sequence"/>
</dbReference>
<evidence type="ECO:0000313" key="6">
    <source>
        <dbReference type="Proteomes" id="UP000282759"/>
    </source>
</evidence>
<accession>A0A437MW15</accession>
<keyword evidence="2" id="KW-0328">Glycosyltransferase</keyword>
<dbReference type="EMBL" id="SACK01000002">
    <property type="protein sequence ID" value="RVU01862.1"/>
    <property type="molecule type" value="Genomic_DNA"/>
</dbReference>
<evidence type="ECO:0000313" key="5">
    <source>
        <dbReference type="EMBL" id="RVU01862.1"/>
    </source>
</evidence>